<dbReference type="Pfam" id="PF26257">
    <property type="entry name" value="DUF8061"/>
    <property type="match status" value="1"/>
</dbReference>
<dbReference type="GO" id="GO:0003824">
    <property type="term" value="F:catalytic activity"/>
    <property type="evidence" value="ECO:0007669"/>
    <property type="project" value="InterPro"/>
</dbReference>
<evidence type="ECO:0000256" key="3">
    <source>
        <dbReference type="ARBA" id="ARBA00023004"/>
    </source>
</evidence>
<keyword evidence="2" id="KW-0479">Metal-binding</keyword>
<dbReference type="InterPro" id="IPR058240">
    <property type="entry name" value="rSAM_sf"/>
</dbReference>
<dbReference type="Proteomes" id="UP000618343">
    <property type="component" value="Unassembled WGS sequence"/>
</dbReference>
<dbReference type="GO" id="GO:0046872">
    <property type="term" value="F:metal ion binding"/>
    <property type="evidence" value="ECO:0007669"/>
    <property type="project" value="UniProtKB-KW"/>
</dbReference>
<dbReference type="InterPro" id="IPR058374">
    <property type="entry name" value="DUF8061"/>
</dbReference>
<evidence type="ECO:0000256" key="1">
    <source>
        <dbReference type="ARBA" id="ARBA00022691"/>
    </source>
</evidence>
<dbReference type="PROSITE" id="PS51918">
    <property type="entry name" value="RADICAL_SAM"/>
    <property type="match status" value="1"/>
</dbReference>
<dbReference type="Proteomes" id="UP000643554">
    <property type="component" value="Unassembled WGS sequence"/>
</dbReference>
<keyword evidence="4" id="KW-0411">Iron-sulfur</keyword>
<dbReference type="InterPro" id="IPR013785">
    <property type="entry name" value="Aldolase_TIM"/>
</dbReference>
<dbReference type="AlphaFoldDB" id="A0A832ZCB1"/>
<proteinExistence type="predicted"/>
<keyword evidence="3" id="KW-0408">Iron</keyword>
<dbReference type="PANTHER" id="PTHR43288">
    <property type="entry name" value="BIOTIN SYNTHASE-RELATED PROTEIN, RADICAL SAM SUPERFAMILY"/>
    <property type="match status" value="1"/>
</dbReference>
<accession>A0A832ZCB1</accession>
<evidence type="ECO:0000256" key="2">
    <source>
        <dbReference type="ARBA" id="ARBA00022723"/>
    </source>
</evidence>
<comment type="caution">
    <text evidence="6">The sequence shown here is derived from an EMBL/GenBank/DDBJ whole genome shotgun (WGS) entry which is preliminary data.</text>
</comment>
<dbReference type="EMBL" id="DQUO01000011">
    <property type="protein sequence ID" value="HIP90935.1"/>
    <property type="molecule type" value="Genomic_DNA"/>
</dbReference>
<gene>
    <name evidence="6" type="ORF">EYH15_04895</name>
    <name evidence="7" type="ORF">EYH21_01360</name>
</gene>
<evidence type="ECO:0000259" key="5">
    <source>
        <dbReference type="PROSITE" id="PS51918"/>
    </source>
</evidence>
<dbReference type="SFLD" id="SFLDS00029">
    <property type="entry name" value="Radical_SAM"/>
    <property type="match status" value="1"/>
</dbReference>
<dbReference type="InterPro" id="IPR007197">
    <property type="entry name" value="rSAM"/>
</dbReference>
<keyword evidence="1" id="KW-0949">S-adenosyl-L-methionine</keyword>
<dbReference type="PANTHER" id="PTHR43288:SF1">
    <property type="entry name" value="GLYCYL-RADICAL ENZYME ACTIVATING ENZYME MJ0021-RELATED"/>
    <property type="match status" value="1"/>
</dbReference>
<dbReference type="CDD" id="cd01335">
    <property type="entry name" value="Radical_SAM"/>
    <property type="match status" value="1"/>
</dbReference>
<feature type="domain" description="Radical SAM core" evidence="5">
    <location>
        <begin position="23"/>
        <end position="253"/>
    </location>
</feature>
<reference evidence="6" key="1">
    <citation type="journal article" date="2020" name="ISME J.">
        <title>Gammaproteobacteria mediating utilization of methyl-, sulfur- and petroleum organic compounds in deep ocean hydrothermal plumes.</title>
        <authorList>
            <person name="Zhou Z."/>
            <person name="Liu Y."/>
            <person name="Pan J."/>
            <person name="Cron B.R."/>
            <person name="Toner B.M."/>
            <person name="Anantharaman K."/>
            <person name="Breier J.A."/>
            <person name="Dick G.J."/>
            <person name="Li M."/>
        </authorList>
    </citation>
    <scope>NUCLEOTIDE SEQUENCE</scope>
    <source>
        <strain evidence="6">SZUA-1453</strain>
        <strain evidence="7">SZUA-1471</strain>
    </source>
</reference>
<evidence type="ECO:0000313" key="6">
    <source>
        <dbReference type="EMBL" id="HIP84806.1"/>
    </source>
</evidence>
<dbReference type="SFLD" id="SFLDG01108">
    <property type="entry name" value="Uncharacterised_Radical_SAM_Su"/>
    <property type="match status" value="1"/>
</dbReference>
<name>A0A832ZCB1_9EURY</name>
<dbReference type="EMBL" id="DQUI01000077">
    <property type="protein sequence ID" value="HIP84806.1"/>
    <property type="molecule type" value="Genomic_DNA"/>
</dbReference>
<evidence type="ECO:0000256" key="4">
    <source>
        <dbReference type="ARBA" id="ARBA00023014"/>
    </source>
</evidence>
<dbReference type="InterPro" id="IPR040087">
    <property type="entry name" value="MJ0021-like"/>
</dbReference>
<organism evidence="6 8">
    <name type="scientific">Methanothermococcus okinawensis</name>
    <dbReference type="NCBI Taxonomy" id="155863"/>
    <lineage>
        <taxon>Archaea</taxon>
        <taxon>Methanobacteriati</taxon>
        <taxon>Methanobacteriota</taxon>
        <taxon>Methanomada group</taxon>
        <taxon>Methanococci</taxon>
        <taxon>Methanococcales</taxon>
        <taxon>Methanococcaceae</taxon>
        <taxon>Methanothermococcus</taxon>
    </lineage>
</organism>
<dbReference type="SUPFAM" id="SSF102114">
    <property type="entry name" value="Radical SAM enzymes"/>
    <property type="match status" value="1"/>
</dbReference>
<evidence type="ECO:0000313" key="8">
    <source>
        <dbReference type="Proteomes" id="UP000643554"/>
    </source>
</evidence>
<dbReference type="Gene3D" id="3.20.20.70">
    <property type="entry name" value="Aldolase class I"/>
    <property type="match status" value="1"/>
</dbReference>
<dbReference type="GO" id="GO:0051536">
    <property type="term" value="F:iron-sulfur cluster binding"/>
    <property type="evidence" value="ECO:0007669"/>
    <property type="project" value="UniProtKB-KW"/>
</dbReference>
<protein>
    <submittedName>
        <fullName evidence="6">Radical SAM protein</fullName>
    </submittedName>
</protein>
<evidence type="ECO:0000313" key="7">
    <source>
        <dbReference type="EMBL" id="HIP90935.1"/>
    </source>
</evidence>
<sequence>MDIQELKETLSKNMEKLPLGCQYCIRGEKLVLFITGLCDENCYYCPISEKRKGKDVIYANERRINSIEECIEECILCGSKGAGVTGGNPLLRLERTCEYIRALKERFGPSFHIHLYTTPTYIDEDKLKALKEAGLDEIRIHPTKYFNEYYGEGKEREREEYLKYLVDTLKLCMKYIKDVVVEIPSIPNYEQEIIYLGEAIERAGVRFLNINQLEYSETNYQSLRKIGFVEKNDYTSEILGSEETAKKVIEYFRKKGSKLMVHYCPSTLKDSIQMKNRLLKRAENVAKDYEVITEEGLLVRGVVSFRNPRDVKDLLEVLEHNQLPYELDLDKKNIYLDPYVLEEIVEILKERGYRFKFSAYISERYPTVDGLEVERIPLVVERRSLRDIRRRT</sequence>
<dbReference type="Pfam" id="PF04055">
    <property type="entry name" value="Radical_SAM"/>
    <property type="match status" value="1"/>
</dbReference>